<proteinExistence type="predicted"/>
<name>A0A9D4PA64_RHISA</name>
<accession>A0A9D4PA64</accession>
<organism evidence="2 3">
    <name type="scientific">Rhipicephalus sanguineus</name>
    <name type="common">Brown dog tick</name>
    <name type="synonym">Ixodes sanguineus</name>
    <dbReference type="NCBI Taxonomy" id="34632"/>
    <lineage>
        <taxon>Eukaryota</taxon>
        <taxon>Metazoa</taxon>
        <taxon>Ecdysozoa</taxon>
        <taxon>Arthropoda</taxon>
        <taxon>Chelicerata</taxon>
        <taxon>Arachnida</taxon>
        <taxon>Acari</taxon>
        <taxon>Parasitiformes</taxon>
        <taxon>Ixodida</taxon>
        <taxon>Ixodoidea</taxon>
        <taxon>Ixodidae</taxon>
        <taxon>Rhipicephalinae</taxon>
        <taxon>Rhipicephalus</taxon>
        <taxon>Rhipicephalus</taxon>
    </lineage>
</organism>
<feature type="compositionally biased region" description="Polar residues" evidence="1">
    <location>
        <begin position="103"/>
        <end position="112"/>
    </location>
</feature>
<gene>
    <name evidence="2" type="ORF">HPB52_002664</name>
</gene>
<dbReference type="Proteomes" id="UP000821837">
    <property type="component" value="Unassembled WGS sequence"/>
</dbReference>
<dbReference type="AlphaFoldDB" id="A0A9D4PA64"/>
<protein>
    <submittedName>
        <fullName evidence="2">Uncharacterized protein</fullName>
    </submittedName>
</protein>
<dbReference type="EMBL" id="JABSTV010001255">
    <property type="protein sequence ID" value="KAH7935019.1"/>
    <property type="molecule type" value="Genomic_DNA"/>
</dbReference>
<reference evidence="2" key="2">
    <citation type="submission" date="2021-09" db="EMBL/GenBank/DDBJ databases">
        <authorList>
            <person name="Jia N."/>
            <person name="Wang J."/>
            <person name="Shi W."/>
            <person name="Du L."/>
            <person name="Sun Y."/>
            <person name="Zhan W."/>
            <person name="Jiang J."/>
            <person name="Wang Q."/>
            <person name="Zhang B."/>
            <person name="Ji P."/>
            <person name="Sakyi L.B."/>
            <person name="Cui X."/>
            <person name="Yuan T."/>
            <person name="Jiang B."/>
            <person name="Yang W."/>
            <person name="Lam T.T.-Y."/>
            <person name="Chang Q."/>
            <person name="Ding S."/>
            <person name="Wang X."/>
            <person name="Zhu J."/>
            <person name="Ruan X."/>
            <person name="Zhao L."/>
            <person name="Wei J."/>
            <person name="Que T."/>
            <person name="Du C."/>
            <person name="Cheng J."/>
            <person name="Dai P."/>
            <person name="Han X."/>
            <person name="Huang E."/>
            <person name="Gao Y."/>
            <person name="Liu J."/>
            <person name="Shao H."/>
            <person name="Ye R."/>
            <person name="Li L."/>
            <person name="Wei W."/>
            <person name="Wang X."/>
            <person name="Wang C."/>
            <person name="Huo Q."/>
            <person name="Li W."/>
            <person name="Guo W."/>
            <person name="Chen H."/>
            <person name="Chen S."/>
            <person name="Zhou L."/>
            <person name="Zhou L."/>
            <person name="Ni X."/>
            <person name="Tian J."/>
            <person name="Zhou Y."/>
            <person name="Sheng Y."/>
            <person name="Liu T."/>
            <person name="Pan Y."/>
            <person name="Xia L."/>
            <person name="Li J."/>
            <person name="Zhao F."/>
            <person name="Cao W."/>
        </authorList>
    </citation>
    <scope>NUCLEOTIDE SEQUENCE</scope>
    <source>
        <strain evidence="2">Rsan-2018</strain>
        <tissue evidence="2">Larvae</tissue>
    </source>
</reference>
<sequence length="192" mass="21490">MINSVASTSVMTVSNEKPLREVIREILREELRQLGLIPPEPAPALYFVADVVRDEVRQVLSSPGYCDVPRHLTYADAVRRPVIAPSTPPAPMPRPPPTLAQPISSPATLPTSPISPPRRMPYGRHPNTATWFNGESSLNYQRRKTDLWRTADRRPQGTSIEFAVIATLNTRDFLPTLITRRMTVDARTTTLL</sequence>
<evidence type="ECO:0000313" key="3">
    <source>
        <dbReference type="Proteomes" id="UP000821837"/>
    </source>
</evidence>
<evidence type="ECO:0000256" key="1">
    <source>
        <dbReference type="SAM" id="MobiDB-lite"/>
    </source>
</evidence>
<keyword evidence="3" id="KW-1185">Reference proteome</keyword>
<feature type="region of interest" description="Disordered" evidence="1">
    <location>
        <begin position="84"/>
        <end position="119"/>
    </location>
</feature>
<reference evidence="2" key="1">
    <citation type="journal article" date="2020" name="Cell">
        <title>Large-Scale Comparative Analyses of Tick Genomes Elucidate Their Genetic Diversity and Vector Capacities.</title>
        <authorList>
            <consortium name="Tick Genome and Microbiome Consortium (TIGMIC)"/>
            <person name="Jia N."/>
            <person name="Wang J."/>
            <person name="Shi W."/>
            <person name="Du L."/>
            <person name="Sun Y."/>
            <person name="Zhan W."/>
            <person name="Jiang J.F."/>
            <person name="Wang Q."/>
            <person name="Zhang B."/>
            <person name="Ji P."/>
            <person name="Bell-Sakyi L."/>
            <person name="Cui X.M."/>
            <person name="Yuan T.T."/>
            <person name="Jiang B.G."/>
            <person name="Yang W.F."/>
            <person name="Lam T.T."/>
            <person name="Chang Q.C."/>
            <person name="Ding S.J."/>
            <person name="Wang X.J."/>
            <person name="Zhu J.G."/>
            <person name="Ruan X.D."/>
            <person name="Zhao L."/>
            <person name="Wei J.T."/>
            <person name="Ye R.Z."/>
            <person name="Que T.C."/>
            <person name="Du C.H."/>
            <person name="Zhou Y.H."/>
            <person name="Cheng J.X."/>
            <person name="Dai P.F."/>
            <person name="Guo W.B."/>
            <person name="Han X.H."/>
            <person name="Huang E.J."/>
            <person name="Li L.F."/>
            <person name="Wei W."/>
            <person name="Gao Y.C."/>
            <person name="Liu J.Z."/>
            <person name="Shao H.Z."/>
            <person name="Wang X."/>
            <person name="Wang C.C."/>
            <person name="Yang T.C."/>
            <person name="Huo Q.B."/>
            <person name="Li W."/>
            <person name="Chen H.Y."/>
            <person name="Chen S.E."/>
            <person name="Zhou L.G."/>
            <person name="Ni X.B."/>
            <person name="Tian J.H."/>
            <person name="Sheng Y."/>
            <person name="Liu T."/>
            <person name="Pan Y.S."/>
            <person name="Xia L.Y."/>
            <person name="Li J."/>
            <person name="Zhao F."/>
            <person name="Cao W.C."/>
        </authorList>
    </citation>
    <scope>NUCLEOTIDE SEQUENCE</scope>
    <source>
        <strain evidence="2">Rsan-2018</strain>
    </source>
</reference>
<evidence type="ECO:0000313" key="2">
    <source>
        <dbReference type="EMBL" id="KAH7935019.1"/>
    </source>
</evidence>
<feature type="compositionally biased region" description="Pro residues" evidence="1">
    <location>
        <begin position="86"/>
        <end position="99"/>
    </location>
</feature>
<comment type="caution">
    <text evidence="2">The sequence shown here is derived from an EMBL/GenBank/DDBJ whole genome shotgun (WGS) entry which is preliminary data.</text>
</comment>